<dbReference type="AlphaFoldDB" id="A0A6M5YWV5"/>
<protein>
    <recommendedName>
        <fullName evidence="3">Helix-turn-helix domain-containing protein</fullName>
    </recommendedName>
</protein>
<evidence type="ECO:0000313" key="2">
    <source>
        <dbReference type="Proteomes" id="UP000503447"/>
    </source>
</evidence>
<dbReference type="Proteomes" id="UP000503447">
    <property type="component" value="Chromosome"/>
</dbReference>
<accession>A0A6M5YWV5</accession>
<evidence type="ECO:0000313" key="1">
    <source>
        <dbReference type="EMBL" id="QJW98495.1"/>
    </source>
</evidence>
<keyword evidence="2" id="KW-1185">Reference proteome</keyword>
<dbReference type="KEGG" id="ftj:FTUN_6085"/>
<gene>
    <name evidence="1" type="ORF">FTUN_6085</name>
</gene>
<organism evidence="1 2">
    <name type="scientific">Frigoriglobus tundricola</name>
    <dbReference type="NCBI Taxonomy" id="2774151"/>
    <lineage>
        <taxon>Bacteria</taxon>
        <taxon>Pseudomonadati</taxon>
        <taxon>Planctomycetota</taxon>
        <taxon>Planctomycetia</taxon>
        <taxon>Gemmatales</taxon>
        <taxon>Gemmataceae</taxon>
        <taxon>Frigoriglobus</taxon>
    </lineage>
</organism>
<reference evidence="2" key="1">
    <citation type="submission" date="2020-05" db="EMBL/GenBank/DDBJ databases">
        <title>Frigoriglobus tundricola gen. nov., sp. nov., a psychrotolerant cellulolytic planctomycete of the family Gemmataceae with two divergent copies of 16S rRNA gene.</title>
        <authorList>
            <person name="Kulichevskaya I.S."/>
            <person name="Ivanova A.A."/>
            <person name="Naumoff D.G."/>
            <person name="Beletsky A.V."/>
            <person name="Rijpstra W.I.C."/>
            <person name="Sinninghe Damste J.S."/>
            <person name="Mardanov A.V."/>
            <person name="Ravin N.V."/>
            <person name="Dedysh S.N."/>
        </authorList>
    </citation>
    <scope>NUCLEOTIDE SEQUENCE [LARGE SCALE GENOMIC DNA]</scope>
    <source>
        <strain evidence="2">PL17</strain>
    </source>
</reference>
<dbReference type="RefSeq" id="WP_227254480.1">
    <property type="nucleotide sequence ID" value="NZ_CP053452.2"/>
</dbReference>
<dbReference type="EMBL" id="CP053452">
    <property type="protein sequence ID" value="QJW98495.1"/>
    <property type="molecule type" value="Genomic_DNA"/>
</dbReference>
<evidence type="ECO:0008006" key="3">
    <source>
        <dbReference type="Google" id="ProtNLM"/>
    </source>
</evidence>
<sequence>MTLEERLERIESMLVVLVERQQVREWYSVEEFAGLLAKAEFTVREWCRLGRIRAEKRLSGRGAFPAWCISHQELLRYQREGLLPLPMR</sequence>
<name>A0A6M5YWV5_9BACT</name>
<proteinExistence type="predicted"/>